<name>A0A0F9BE43_9ZZZZ</name>
<sequence length="146" mass="15354">VYGVSAGQADKPRRIENTFGEGVCIFYPGAVEVEVEEDPVGEMANSIAADVREHVTDPIIEVEAPGGVVVNAMLVADTLVLHTLNYADAPAENVRIRVTPGDHPHSGVREIVALGGPPPAVTDVRAADGLAFTLDSIDRYAIVAVE</sequence>
<dbReference type="EMBL" id="LAZR01052550">
    <property type="protein sequence ID" value="KKK82701.1"/>
    <property type="molecule type" value="Genomic_DNA"/>
</dbReference>
<proteinExistence type="predicted"/>
<protein>
    <submittedName>
        <fullName evidence="1">Uncharacterized protein</fullName>
    </submittedName>
</protein>
<organism evidence="1">
    <name type="scientific">marine sediment metagenome</name>
    <dbReference type="NCBI Taxonomy" id="412755"/>
    <lineage>
        <taxon>unclassified sequences</taxon>
        <taxon>metagenomes</taxon>
        <taxon>ecological metagenomes</taxon>
    </lineage>
</organism>
<evidence type="ECO:0000313" key="1">
    <source>
        <dbReference type="EMBL" id="KKK82701.1"/>
    </source>
</evidence>
<gene>
    <name evidence="1" type="ORF">LCGC14_2800750</name>
</gene>
<accession>A0A0F9BE43</accession>
<reference evidence="1" key="1">
    <citation type="journal article" date="2015" name="Nature">
        <title>Complex archaea that bridge the gap between prokaryotes and eukaryotes.</title>
        <authorList>
            <person name="Spang A."/>
            <person name="Saw J.H."/>
            <person name="Jorgensen S.L."/>
            <person name="Zaremba-Niedzwiedzka K."/>
            <person name="Martijn J."/>
            <person name="Lind A.E."/>
            <person name="van Eijk R."/>
            <person name="Schleper C."/>
            <person name="Guy L."/>
            <person name="Ettema T.J."/>
        </authorList>
    </citation>
    <scope>NUCLEOTIDE SEQUENCE</scope>
</reference>
<feature type="non-terminal residue" evidence="1">
    <location>
        <position position="1"/>
    </location>
</feature>
<dbReference type="AlphaFoldDB" id="A0A0F9BE43"/>
<comment type="caution">
    <text evidence="1">The sequence shown here is derived from an EMBL/GenBank/DDBJ whole genome shotgun (WGS) entry which is preliminary data.</text>
</comment>